<organism evidence="1 2">
    <name type="scientific">Linnemannia schmuckeri</name>
    <dbReference type="NCBI Taxonomy" id="64567"/>
    <lineage>
        <taxon>Eukaryota</taxon>
        <taxon>Fungi</taxon>
        <taxon>Fungi incertae sedis</taxon>
        <taxon>Mucoromycota</taxon>
        <taxon>Mortierellomycotina</taxon>
        <taxon>Mortierellomycetes</taxon>
        <taxon>Mortierellales</taxon>
        <taxon>Mortierellaceae</taxon>
        <taxon>Linnemannia</taxon>
    </lineage>
</organism>
<dbReference type="Proteomes" id="UP000748756">
    <property type="component" value="Unassembled WGS sequence"/>
</dbReference>
<sequence>MHSRLTIFEIPHVLDLICNRLATNDLISCTQVSFLWHGIFQSHLIRHIRFVDLNKETTWDIFDHANRIKSLKIDIADGDWFLTDGNPTATATITAKETTSPCINLEELYCVDFGYFEEPTRPTDERYGDWVYPDATPAVEMNRIKPYGSSGVTTNALRLIQQNPRLHTLTIEHRR</sequence>
<dbReference type="EMBL" id="JAAAUQ010000887">
    <property type="protein sequence ID" value="KAF9146977.1"/>
    <property type="molecule type" value="Genomic_DNA"/>
</dbReference>
<evidence type="ECO:0000313" key="2">
    <source>
        <dbReference type="Proteomes" id="UP000748756"/>
    </source>
</evidence>
<comment type="caution">
    <text evidence="1">The sequence shown here is derived from an EMBL/GenBank/DDBJ whole genome shotgun (WGS) entry which is preliminary data.</text>
</comment>
<protein>
    <recommendedName>
        <fullName evidence="3">F-box domain-containing protein</fullName>
    </recommendedName>
</protein>
<reference evidence="1" key="1">
    <citation type="journal article" date="2020" name="Fungal Divers.">
        <title>Resolving the Mortierellaceae phylogeny through synthesis of multi-gene phylogenetics and phylogenomics.</title>
        <authorList>
            <person name="Vandepol N."/>
            <person name="Liber J."/>
            <person name="Desiro A."/>
            <person name="Na H."/>
            <person name="Kennedy M."/>
            <person name="Barry K."/>
            <person name="Grigoriev I.V."/>
            <person name="Miller A.N."/>
            <person name="O'Donnell K."/>
            <person name="Stajich J.E."/>
            <person name="Bonito G."/>
        </authorList>
    </citation>
    <scope>NUCLEOTIDE SEQUENCE</scope>
    <source>
        <strain evidence="1">NRRL 6426</strain>
    </source>
</reference>
<evidence type="ECO:0008006" key="3">
    <source>
        <dbReference type="Google" id="ProtNLM"/>
    </source>
</evidence>
<name>A0A9P5RVC5_9FUNG</name>
<proteinExistence type="predicted"/>
<dbReference type="OrthoDB" id="2437929at2759"/>
<accession>A0A9P5RVC5</accession>
<gene>
    <name evidence="1" type="ORF">BG015_011439</name>
</gene>
<keyword evidence="2" id="KW-1185">Reference proteome</keyword>
<dbReference type="AlphaFoldDB" id="A0A9P5RVC5"/>
<evidence type="ECO:0000313" key="1">
    <source>
        <dbReference type="EMBL" id="KAF9146977.1"/>
    </source>
</evidence>